<protein>
    <submittedName>
        <fullName evidence="2">Uncharacterized protein</fullName>
    </submittedName>
</protein>
<dbReference type="WBParaSite" id="nRc.2.0.1.t18106-RA">
    <property type="protein sequence ID" value="nRc.2.0.1.t18106-RA"/>
    <property type="gene ID" value="nRc.2.0.1.g18106"/>
</dbReference>
<name>A0A915IWE2_ROMCU</name>
<dbReference type="Proteomes" id="UP000887565">
    <property type="component" value="Unplaced"/>
</dbReference>
<sequence length="184" mass="21002">MTFVGESFDHTFDQIQLLLEVWSIVEAKLAHVFMRPSAVENVPGPEIVVRRFCNIRLTCNMNDMAFSHLGNNYSTKVIYGPLYIQNMHIIYYCRGSSKGALCDWLPCDSTNKLNYSSVVRGKLELIKKPSKYKKPIFSIMNDQLRGMCLLNMFKEVLSKPTISKLNKLSAEIANFSFSTVLNET</sequence>
<proteinExistence type="predicted"/>
<keyword evidence="1" id="KW-1185">Reference proteome</keyword>
<evidence type="ECO:0000313" key="1">
    <source>
        <dbReference type="Proteomes" id="UP000887565"/>
    </source>
</evidence>
<organism evidence="1 2">
    <name type="scientific">Romanomermis culicivorax</name>
    <name type="common">Nematode worm</name>
    <dbReference type="NCBI Taxonomy" id="13658"/>
    <lineage>
        <taxon>Eukaryota</taxon>
        <taxon>Metazoa</taxon>
        <taxon>Ecdysozoa</taxon>
        <taxon>Nematoda</taxon>
        <taxon>Enoplea</taxon>
        <taxon>Dorylaimia</taxon>
        <taxon>Mermithida</taxon>
        <taxon>Mermithoidea</taxon>
        <taxon>Mermithidae</taxon>
        <taxon>Romanomermis</taxon>
    </lineage>
</organism>
<evidence type="ECO:0000313" key="2">
    <source>
        <dbReference type="WBParaSite" id="nRc.2.0.1.t18106-RA"/>
    </source>
</evidence>
<dbReference type="AlphaFoldDB" id="A0A915IWE2"/>
<reference evidence="2" key="1">
    <citation type="submission" date="2022-11" db="UniProtKB">
        <authorList>
            <consortium name="WormBaseParasite"/>
        </authorList>
    </citation>
    <scope>IDENTIFICATION</scope>
</reference>
<accession>A0A915IWE2</accession>